<evidence type="ECO:0000313" key="3">
    <source>
        <dbReference type="Proteomes" id="UP000019487"/>
    </source>
</evidence>
<comment type="caution">
    <text evidence="2">The sequence shown here is derived from an EMBL/GenBank/DDBJ whole genome shotgun (WGS) entry which is preliminary data.</text>
</comment>
<sequence length="162" mass="17907">MRPAPLMRGYSDIMNSSENPSVELHGNGQKVTFPQENVGAHTLWKQQSSTTVPIWHLRVSVLKNGDARGDCPNRIFAFQTLEHVTRAMQQVEDAFGNTFELKKCGIDSPDAMGGRVNDGRSENVTVEFDEGVTTESWGEFLGRLKGLQDGWANAVEVEVEGL</sequence>
<reference evidence="2 3" key="1">
    <citation type="journal article" date="2014" name="Genome Announc.">
        <title>Draft genome sequence of Sclerotinia borealis, a psychrophilic plant pathogenic fungus.</title>
        <authorList>
            <person name="Mardanov A.V."/>
            <person name="Beletsky A.V."/>
            <person name="Kadnikov V.V."/>
            <person name="Ignatov A.N."/>
            <person name="Ravin N.V."/>
        </authorList>
    </citation>
    <scope>NUCLEOTIDE SEQUENCE [LARGE SCALE GENOMIC DNA]</scope>
    <source>
        <strain evidence="3">F-4157</strain>
    </source>
</reference>
<feature type="region of interest" description="Disordered" evidence="1">
    <location>
        <begin position="1"/>
        <end position="29"/>
    </location>
</feature>
<dbReference type="Proteomes" id="UP000019487">
    <property type="component" value="Unassembled WGS sequence"/>
</dbReference>
<dbReference type="AlphaFoldDB" id="W9C8Q4"/>
<dbReference type="OrthoDB" id="5290671at2759"/>
<name>W9C8Q4_SCLBF</name>
<proteinExistence type="predicted"/>
<keyword evidence="3" id="KW-1185">Reference proteome</keyword>
<evidence type="ECO:0000313" key="2">
    <source>
        <dbReference type="EMBL" id="ESZ92236.1"/>
    </source>
</evidence>
<organism evidence="2 3">
    <name type="scientific">Sclerotinia borealis (strain F-4128)</name>
    <dbReference type="NCBI Taxonomy" id="1432307"/>
    <lineage>
        <taxon>Eukaryota</taxon>
        <taxon>Fungi</taxon>
        <taxon>Dikarya</taxon>
        <taxon>Ascomycota</taxon>
        <taxon>Pezizomycotina</taxon>
        <taxon>Leotiomycetes</taxon>
        <taxon>Helotiales</taxon>
        <taxon>Sclerotiniaceae</taxon>
        <taxon>Sclerotinia</taxon>
    </lineage>
</organism>
<dbReference type="EMBL" id="AYSA01000403">
    <property type="protein sequence ID" value="ESZ92236.1"/>
    <property type="molecule type" value="Genomic_DNA"/>
</dbReference>
<protein>
    <submittedName>
        <fullName evidence="2">Uncharacterized protein</fullName>
    </submittedName>
</protein>
<accession>W9C8Q4</accession>
<dbReference type="HOGENOM" id="CLU_1636375_0_0_1"/>
<evidence type="ECO:0000256" key="1">
    <source>
        <dbReference type="SAM" id="MobiDB-lite"/>
    </source>
</evidence>
<gene>
    <name evidence="2" type="ORF">SBOR_7362</name>
</gene>